<evidence type="ECO:0000313" key="3">
    <source>
        <dbReference type="Proteomes" id="UP001177670"/>
    </source>
</evidence>
<reference evidence="2" key="1">
    <citation type="submission" date="2021-10" db="EMBL/GenBank/DDBJ databases">
        <title>Melipona bicolor Genome sequencing and assembly.</title>
        <authorList>
            <person name="Araujo N.S."/>
            <person name="Arias M.C."/>
        </authorList>
    </citation>
    <scope>NUCLEOTIDE SEQUENCE</scope>
    <source>
        <strain evidence="2">USP_2M_L1-L4_2017</strain>
        <tissue evidence="2">Whole body</tissue>
    </source>
</reference>
<dbReference type="AlphaFoldDB" id="A0AA40FS64"/>
<comment type="caution">
    <text evidence="2">The sequence shown here is derived from an EMBL/GenBank/DDBJ whole genome shotgun (WGS) entry which is preliminary data.</text>
</comment>
<dbReference type="EMBL" id="JAHYIQ010000018">
    <property type="protein sequence ID" value="KAK1124223.1"/>
    <property type="molecule type" value="Genomic_DNA"/>
</dbReference>
<dbReference type="Proteomes" id="UP001177670">
    <property type="component" value="Unassembled WGS sequence"/>
</dbReference>
<feature type="region of interest" description="Disordered" evidence="1">
    <location>
        <begin position="155"/>
        <end position="178"/>
    </location>
</feature>
<sequence length="212" mass="24254">MNMEDDSRGTIPSILSRLTISWYAESFRISLGDLRHFEPTNQPQVSAIQNTGSCPLNFRLSLTDVLEGDISRLQDTSPARFTKKRKGKAESGRATKAEFDDNLRPDEELAIFGGNLRRSEERDKFSFWNIDENMQLLVPERKKIEFGVRFQPVNERRPSDAKETAPSGRKKKNEEKENADELKKLYHCHVAMVKLALGSSVLLDFIMICFVN</sequence>
<gene>
    <name evidence="2" type="ORF">K0M31_006598</name>
</gene>
<feature type="region of interest" description="Disordered" evidence="1">
    <location>
        <begin position="77"/>
        <end position="96"/>
    </location>
</feature>
<evidence type="ECO:0000313" key="2">
    <source>
        <dbReference type="EMBL" id="KAK1124223.1"/>
    </source>
</evidence>
<proteinExistence type="predicted"/>
<accession>A0AA40FS64</accession>
<keyword evidence="3" id="KW-1185">Reference proteome</keyword>
<evidence type="ECO:0000256" key="1">
    <source>
        <dbReference type="SAM" id="MobiDB-lite"/>
    </source>
</evidence>
<protein>
    <submittedName>
        <fullName evidence="2">Uncharacterized protein</fullName>
    </submittedName>
</protein>
<name>A0AA40FS64_9HYME</name>
<organism evidence="2 3">
    <name type="scientific">Melipona bicolor</name>
    <dbReference type="NCBI Taxonomy" id="60889"/>
    <lineage>
        <taxon>Eukaryota</taxon>
        <taxon>Metazoa</taxon>
        <taxon>Ecdysozoa</taxon>
        <taxon>Arthropoda</taxon>
        <taxon>Hexapoda</taxon>
        <taxon>Insecta</taxon>
        <taxon>Pterygota</taxon>
        <taxon>Neoptera</taxon>
        <taxon>Endopterygota</taxon>
        <taxon>Hymenoptera</taxon>
        <taxon>Apocrita</taxon>
        <taxon>Aculeata</taxon>
        <taxon>Apoidea</taxon>
        <taxon>Anthophila</taxon>
        <taxon>Apidae</taxon>
        <taxon>Melipona</taxon>
    </lineage>
</organism>